<reference evidence="2" key="1">
    <citation type="submission" date="2018-08" db="EMBL/GenBank/DDBJ databases">
        <authorList>
            <person name="Rossello M."/>
        </authorList>
    </citation>
    <scope>NUCLEOTIDE SEQUENCE [LARGE SCALE GENOMIC DNA]</scope>
    <source>
        <strain evidence="2">cv. Chinese Spring</strain>
    </source>
</reference>
<dbReference type="SMR" id="A0A3B6HML1"/>
<sequence>MYRRYHNVHFRSPDGHGDDNEYDNGGLVIDLKEKVVGMVNLPKRFGSFIPSSILLNCLDAWKKYRYIARPHLGMMFEAIKHLEPAHVDMLWRMYNIDHGLIVQEVSKGSNAEILGIQKGDVIESINGKPVSTTIELENMLMSTCKGLAEVHISVGVFHTLKEERSTVELSAKLSKLGEVITS</sequence>
<dbReference type="PANTHER" id="PTHR47389:SF5">
    <property type="entry name" value="OS09G0436700 PROTEIN"/>
    <property type="match status" value="1"/>
</dbReference>
<dbReference type="Gramene" id="TraesWEE_scaffold_006083_01G000300.1">
    <property type="protein sequence ID" value="TraesWEE_scaffold_006083_01G000300.1"/>
    <property type="gene ID" value="TraesWEE_scaffold_006083_01G000300"/>
</dbReference>
<dbReference type="Gramene" id="TraesSTA4A03G02007910.1">
    <property type="protein sequence ID" value="TraesSTA4A03G02007910.1"/>
    <property type="gene ID" value="TraesSTA4A03G02007910"/>
</dbReference>
<dbReference type="Gramene" id="TraesNOR4A03G02038950.1">
    <property type="protein sequence ID" value="TraesNOR4A03G02038950.1"/>
    <property type="gene ID" value="TraesNOR4A03G02038950"/>
</dbReference>
<dbReference type="InterPro" id="IPR041489">
    <property type="entry name" value="PDZ_6"/>
</dbReference>
<dbReference type="Gramene" id="TraesCAD_scaffold_041142_01G000100.1">
    <property type="protein sequence ID" value="TraesCAD_scaffold_041142_01G000100.1"/>
    <property type="gene ID" value="TraesCAD_scaffold_041142_01G000100"/>
</dbReference>
<dbReference type="Gramene" id="TraesCLE_scaffold_180830_01G000100.1">
    <property type="protein sequence ID" value="TraesCLE_scaffold_180830_01G000100.1"/>
    <property type="gene ID" value="TraesCLE_scaffold_180830_01G000100"/>
</dbReference>
<keyword evidence="3" id="KW-1185">Reference proteome</keyword>
<organism evidence="2">
    <name type="scientific">Triticum aestivum</name>
    <name type="common">Wheat</name>
    <dbReference type="NCBI Taxonomy" id="4565"/>
    <lineage>
        <taxon>Eukaryota</taxon>
        <taxon>Viridiplantae</taxon>
        <taxon>Streptophyta</taxon>
        <taxon>Embryophyta</taxon>
        <taxon>Tracheophyta</taxon>
        <taxon>Spermatophyta</taxon>
        <taxon>Magnoliopsida</taxon>
        <taxon>Liliopsida</taxon>
        <taxon>Poales</taxon>
        <taxon>Poaceae</taxon>
        <taxon>BOP clade</taxon>
        <taxon>Pooideae</taxon>
        <taxon>Triticodae</taxon>
        <taxon>Triticeae</taxon>
        <taxon>Triticinae</taxon>
        <taxon>Triticum</taxon>
    </lineage>
</organism>
<accession>A0A3B6HML1</accession>
<feature type="domain" description="PDZ" evidence="1">
    <location>
        <begin position="99"/>
        <end position="139"/>
    </location>
</feature>
<dbReference type="Gramene" id="TraesJUL4A03G02030760.1">
    <property type="protein sequence ID" value="TraesJUL4A03G02030760.1"/>
    <property type="gene ID" value="TraesJUL4A03G02030760"/>
</dbReference>
<dbReference type="EnsemblPlants" id="TraesCS4A02G025900.1">
    <property type="protein sequence ID" value="TraesCS4A02G025900.1"/>
    <property type="gene ID" value="TraesCS4A02G025900"/>
</dbReference>
<name>A0A3B6HML1_WHEAT</name>
<dbReference type="Gramene" id="TraesLAC4A03G01965540.1">
    <property type="protein sequence ID" value="TraesLAC4A03G01965540.1"/>
    <property type="gene ID" value="TraesLAC4A03G01965540"/>
</dbReference>
<dbReference type="Proteomes" id="UP000019116">
    <property type="component" value="Chromosome 4A"/>
</dbReference>
<protein>
    <recommendedName>
        <fullName evidence="1">PDZ domain-containing protein</fullName>
    </recommendedName>
</protein>
<dbReference type="InterPro" id="IPR036034">
    <property type="entry name" value="PDZ_sf"/>
</dbReference>
<dbReference type="InterPro" id="IPR001478">
    <property type="entry name" value="PDZ"/>
</dbReference>
<dbReference type="AlphaFoldDB" id="A0A3B6HML1"/>
<dbReference type="OMA" id="KWRPFMS"/>
<dbReference type="Gramene" id="TraesCS4A02G025900.1">
    <property type="protein sequence ID" value="TraesCS4A02G025900.1"/>
    <property type="gene ID" value="TraesCS4A02G025900"/>
</dbReference>
<dbReference type="PANTHER" id="PTHR47389">
    <property type="entry name" value="OS09G0436400 PROTEIN"/>
    <property type="match status" value="1"/>
</dbReference>
<dbReference type="STRING" id="4565.A0A3B6HML1"/>
<dbReference type="Gramene" id="TraesJAG4A03G02019070.1">
    <property type="protein sequence ID" value="TraesJAG4A03G02019070.1"/>
    <property type="gene ID" value="TraesJAG4A03G02019070"/>
</dbReference>
<evidence type="ECO:0000259" key="1">
    <source>
        <dbReference type="PROSITE" id="PS50106"/>
    </source>
</evidence>
<dbReference type="Gramene" id="TraesROB_scaffold_141346_01G000100.1">
    <property type="protein sequence ID" value="TraesROB_scaffold_141346_01G000100.1"/>
    <property type="gene ID" value="TraesROB_scaffold_141346_01G000100"/>
</dbReference>
<dbReference type="SUPFAM" id="SSF50156">
    <property type="entry name" value="PDZ domain-like"/>
    <property type="match status" value="1"/>
</dbReference>
<evidence type="ECO:0000313" key="2">
    <source>
        <dbReference type="EnsemblPlants" id="TraesCS4A02G025900.1"/>
    </source>
</evidence>
<dbReference type="Pfam" id="PF17820">
    <property type="entry name" value="PDZ_6"/>
    <property type="match status" value="1"/>
</dbReference>
<dbReference type="OrthoDB" id="4217619at2759"/>
<dbReference type="Gene3D" id="2.30.42.10">
    <property type="match status" value="1"/>
</dbReference>
<evidence type="ECO:0000313" key="3">
    <source>
        <dbReference type="Proteomes" id="UP000019116"/>
    </source>
</evidence>
<reference evidence="2" key="2">
    <citation type="submission" date="2018-10" db="UniProtKB">
        <authorList>
            <consortium name="EnsemblPlants"/>
        </authorList>
    </citation>
    <scope>IDENTIFICATION</scope>
</reference>
<dbReference type="PROSITE" id="PS50106">
    <property type="entry name" value="PDZ"/>
    <property type="match status" value="1"/>
</dbReference>
<proteinExistence type="predicted"/>
<dbReference type="SMART" id="SM00228">
    <property type="entry name" value="PDZ"/>
    <property type="match status" value="1"/>
</dbReference>